<dbReference type="GO" id="GO:0047804">
    <property type="term" value="F:cysteine-S-conjugate beta-lyase activity"/>
    <property type="evidence" value="ECO:0007669"/>
    <property type="project" value="UniProtKB-EC"/>
</dbReference>
<dbReference type="AlphaFoldDB" id="A0A6J7L266"/>
<evidence type="ECO:0000256" key="2">
    <source>
        <dbReference type="ARBA" id="ARBA00012224"/>
    </source>
</evidence>
<dbReference type="InterPro" id="IPR015422">
    <property type="entry name" value="PyrdxlP-dep_Trfase_small"/>
</dbReference>
<reference evidence="7" key="1">
    <citation type="submission" date="2020-05" db="EMBL/GenBank/DDBJ databases">
        <authorList>
            <person name="Chiriac C."/>
            <person name="Salcher M."/>
            <person name="Ghai R."/>
            <person name="Kavagutti S V."/>
        </authorList>
    </citation>
    <scope>NUCLEOTIDE SEQUENCE</scope>
</reference>
<dbReference type="PANTHER" id="PTHR43525">
    <property type="entry name" value="PROTEIN MALY"/>
    <property type="match status" value="1"/>
</dbReference>
<evidence type="ECO:0000256" key="3">
    <source>
        <dbReference type="ARBA" id="ARBA00022898"/>
    </source>
</evidence>
<dbReference type="Pfam" id="PF00155">
    <property type="entry name" value="Aminotran_1_2"/>
    <property type="match status" value="1"/>
</dbReference>
<evidence type="ECO:0000256" key="4">
    <source>
        <dbReference type="ARBA" id="ARBA00023239"/>
    </source>
</evidence>
<sequence>MSRHPDLRVPDLSALHARRSEKWTGHDPDVLVSTIAEMDFPVARPVKDALRAAIDRDDLGYAPDGIPELAAAFAGFAERRMGWRVDPEQVALIPDVMVGVAALAIALAGDAGAVAFASPAYPPFFAEPPRAGLRARPVPLAPGGEFDLDALRAELGTGTRVLLLANPHNPTGRVLPRSELEALAELCAEHDAWVLADEIHAPLVLTGAAHTPWLEVSDAARERGVSLISASKAFNLAGLKAALLVTASDRAREVVAALPPLGDHAGLLGIVGAEAAFAHGDPWLDAVLARLDANRTLLGERLAADLPEVVWSPPSGTYLAWLDCRALGLGDDPADAFLRRGRIALGQGPRYGDPGRGFVRLNFGTSPELVTEAVRRMASAV</sequence>
<evidence type="ECO:0000259" key="6">
    <source>
        <dbReference type="Pfam" id="PF00155"/>
    </source>
</evidence>
<gene>
    <name evidence="7" type="ORF">UFOPK3564_04026</name>
</gene>
<proteinExistence type="inferred from homology"/>
<dbReference type="GO" id="GO:0030170">
    <property type="term" value="F:pyridoxal phosphate binding"/>
    <property type="evidence" value="ECO:0007669"/>
    <property type="project" value="InterPro"/>
</dbReference>
<comment type="cofactor">
    <cofactor evidence="1">
        <name>pyridoxal 5'-phosphate</name>
        <dbReference type="ChEBI" id="CHEBI:597326"/>
    </cofactor>
</comment>
<name>A0A6J7L266_9ZZZZ</name>
<comment type="similarity">
    <text evidence="5">Belongs to the class-II pyridoxal-phosphate-dependent aminotransferase family. MalY/PatB cystathionine beta-lyase subfamily.</text>
</comment>
<evidence type="ECO:0000256" key="1">
    <source>
        <dbReference type="ARBA" id="ARBA00001933"/>
    </source>
</evidence>
<feature type="domain" description="Aminotransferase class I/classII large" evidence="6">
    <location>
        <begin position="45"/>
        <end position="376"/>
    </location>
</feature>
<accession>A0A6J7L266</accession>
<dbReference type="InterPro" id="IPR051798">
    <property type="entry name" value="Class-II_PLP-Dep_Aminotrans"/>
</dbReference>
<organism evidence="7">
    <name type="scientific">freshwater metagenome</name>
    <dbReference type="NCBI Taxonomy" id="449393"/>
    <lineage>
        <taxon>unclassified sequences</taxon>
        <taxon>metagenomes</taxon>
        <taxon>ecological metagenomes</taxon>
    </lineage>
</organism>
<dbReference type="SUPFAM" id="SSF53383">
    <property type="entry name" value="PLP-dependent transferases"/>
    <property type="match status" value="1"/>
</dbReference>
<evidence type="ECO:0000313" key="7">
    <source>
        <dbReference type="EMBL" id="CAB4960429.1"/>
    </source>
</evidence>
<protein>
    <recommendedName>
        <fullName evidence="2">cysteine-S-conjugate beta-lyase</fullName>
        <ecNumber evidence="2">4.4.1.13</ecNumber>
    </recommendedName>
</protein>
<evidence type="ECO:0000256" key="5">
    <source>
        <dbReference type="ARBA" id="ARBA00037974"/>
    </source>
</evidence>
<dbReference type="EC" id="4.4.1.13" evidence="2"/>
<dbReference type="InterPro" id="IPR015424">
    <property type="entry name" value="PyrdxlP-dep_Trfase"/>
</dbReference>
<dbReference type="EMBL" id="CAFBMK010000477">
    <property type="protein sequence ID" value="CAB4960429.1"/>
    <property type="molecule type" value="Genomic_DNA"/>
</dbReference>
<dbReference type="CDD" id="cd00609">
    <property type="entry name" value="AAT_like"/>
    <property type="match status" value="1"/>
</dbReference>
<dbReference type="Gene3D" id="3.40.640.10">
    <property type="entry name" value="Type I PLP-dependent aspartate aminotransferase-like (Major domain)"/>
    <property type="match status" value="1"/>
</dbReference>
<dbReference type="InterPro" id="IPR004839">
    <property type="entry name" value="Aminotransferase_I/II_large"/>
</dbReference>
<dbReference type="Gene3D" id="3.90.1150.10">
    <property type="entry name" value="Aspartate Aminotransferase, domain 1"/>
    <property type="match status" value="1"/>
</dbReference>
<dbReference type="InterPro" id="IPR015421">
    <property type="entry name" value="PyrdxlP-dep_Trfase_major"/>
</dbReference>
<keyword evidence="4" id="KW-0456">Lyase</keyword>
<dbReference type="PANTHER" id="PTHR43525:SF2">
    <property type="entry name" value="CYSTATHIONINE BETA-LYASE-RELATED"/>
    <property type="match status" value="1"/>
</dbReference>
<keyword evidence="3" id="KW-0663">Pyridoxal phosphate</keyword>